<dbReference type="Gene3D" id="3.40.50.1820">
    <property type="entry name" value="alpha/beta hydrolase"/>
    <property type="match status" value="1"/>
</dbReference>
<feature type="domain" description="Dienelactone hydrolase" evidence="1">
    <location>
        <begin position="15"/>
        <end position="44"/>
    </location>
</feature>
<accession>A0A382LLG3</accession>
<dbReference type="GO" id="GO:0016787">
    <property type="term" value="F:hydrolase activity"/>
    <property type="evidence" value="ECO:0007669"/>
    <property type="project" value="InterPro"/>
</dbReference>
<proteinExistence type="predicted"/>
<feature type="non-terminal residue" evidence="2">
    <location>
        <position position="44"/>
    </location>
</feature>
<name>A0A382LLG3_9ZZZZ</name>
<dbReference type="EMBL" id="UINC01087873">
    <property type="protein sequence ID" value="SVC37618.1"/>
    <property type="molecule type" value="Genomic_DNA"/>
</dbReference>
<dbReference type="Pfam" id="PF01738">
    <property type="entry name" value="DLH"/>
    <property type="match status" value="1"/>
</dbReference>
<organism evidence="2">
    <name type="scientific">marine metagenome</name>
    <dbReference type="NCBI Taxonomy" id="408172"/>
    <lineage>
        <taxon>unclassified sequences</taxon>
        <taxon>metagenomes</taxon>
        <taxon>ecological metagenomes</taxon>
    </lineage>
</organism>
<dbReference type="InterPro" id="IPR029058">
    <property type="entry name" value="AB_hydrolase_fold"/>
</dbReference>
<evidence type="ECO:0000313" key="2">
    <source>
        <dbReference type="EMBL" id="SVC37618.1"/>
    </source>
</evidence>
<gene>
    <name evidence="2" type="ORF">METZ01_LOCUS290472</name>
</gene>
<protein>
    <recommendedName>
        <fullName evidence="1">Dienelactone hydrolase domain-containing protein</fullName>
    </recommendedName>
</protein>
<sequence length="44" mass="4778">MPQSWVDINVGGDTMEAYLAQPEATDPVPAVVVIQEIWGVNSHI</sequence>
<reference evidence="2" key="1">
    <citation type="submission" date="2018-05" db="EMBL/GenBank/DDBJ databases">
        <authorList>
            <person name="Lanie J.A."/>
            <person name="Ng W.-L."/>
            <person name="Kazmierczak K.M."/>
            <person name="Andrzejewski T.M."/>
            <person name="Davidsen T.M."/>
            <person name="Wayne K.J."/>
            <person name="Tettelin H."/>
            <person name="Glass J.I."/>
            <person name="Rusch D."/>
            <person name="Podicherti R."/>
            <person name="Tsui H.-C.T."/>
            <person name="Winkler M.E."/>
        </authorList>
    </citation>
    <scope>NUCLEOTIDE SEQUENCE</scope>
</reference>
<dbReference type="SUPFAM" id="SSF53474">
    <property type="entry name" value="alpha/beta-Hydrolases"/>
    <property type="match status" value="1"/>
</dbReference>
<dbReference type="InterPro" id="IPR002925">
    <property type="entry name" value="Dienelactn_hydro"/>
</dbReference>
<dbReference type="AlphaFoldDB" id="A0A382LLG3"/>
<evidence type="ECO:0000259" key="1">
    <source>
        <dbReference type="Pfam" id="PF01738"/>
    </source>
</evidence>